<dbReference type="InterPro" id="IPR002559">
    <property type="entry name" value="Transposase_11"/>
</dbReference>
<feature type="domain" description="Transposase IS4-like" evidence="1">
    <location>
        <begin position="5"/>
        <end position="115"/>
    </location>
</feature>
<organism evidence="2 3">
    <name type="scientific">Variovorax paradoxus B4</name>
    <dbReference type="NCBI Taxonomy" id="1246301"/>
    <lineage>
        <taxon>Bacteria</taxon>
        <taxon>Pseudomonadati</taxon>
        <taxon>Pseudomonadota</taxon>
        <taxon>Betaproteobacteria</taxon>
        <taxon>Burkholderiales</taxon>
        <taxon>Comamonadaceae</taxon>
        <taxon>Variovorax</taxon>
    </lineage>
</organism>
<accession>T1XFH3</accession>
<dbReference type="Pfam" id="PF01609">
    <property type="entry name" value="DDE_Tnp_1"/>
    <property type="match status" value="1"/>
</dbReference>
<dbReference type="PANTHER" id="PTHR30007">
    <property type="entry name" value="PHP DOMAIN PROTEIN"/>
    <property type="match status" value="1"/>
</dbReference>
<dbReference type="Proteomes" id="UP000016223">
    <property type="component" value="Chromosome 1"/>
</dbReference>
<dbReference type="PATRIC" id="fig|1246301.3.peg.4288"/>
<protein>
    <submittedName>
        <fullName evidence="2">Transposase, IS4 family</fullName>
    </submittedName>
</protein>
<name>T1XFH3_VARPD</name>
<gene>
    <name evidence="2" type="ORF">VAPA_1c42420</name>
</gene>
<reference evidence="2 3" key="1">
    <citation type="submission" date="2012-10" db="EMBL/GenBank/DDBJ databases">
        <title>Genome sequence of Variovorax paradoxus B4.</title>
        <authorList>
            <person name="Schuldes J."/>
            <person name="Brandt U."/>
            <person name="Hiessl S."/>
            <person name="Wuebbeler J.H."/>
            <person name="Thuermer A."/>
            <person name="Steinbuechel A."/>
            <person name="Daniel R."/>
        </authorList>
    </citation>
    <scope>NUCLEOTIDE SEQUENCE [LARGE SCALE GENOMIC DNA]</scope>
    <source>
        <strain evidence="2 3">B4</strain>
    </source>
</reference>
<proteinExistence type="predicted"/>
<dbReference type="HOGENOM" id="CLU_055261_9_3_4"/>
<dbReference type="GO" id="GO:0006313">
    <property type="term" value="P:DNA transposition"/>
    <property type="evidence" value="ECO:0007669"/>
    <property type="project" value="InterPro"/>
</dbReference>
<dbReference type="GO" id="GO:0004803">
    <property type="term" value="F:transposase activity"/>
    <property type="evidence" value="ECO:0007669"/>
    <property type="project" value="InterPro"/>
</dbReference>
<evidence type="ECO:0000313" key="2">
    <source>
        <dbReference type="EMBL" id="AGU51318.1"/>
    </source>
</evidence>
<evidence type="ECO:0000313" key="3">
    <source>
        <dbReference type="Proteomes" id="UP000016223"/>
    </source>
</evidence>
<dbReference type="GO" id="GO:0003677">
    <property type="term" value="F:DNA binding"/>
    <property type="evidence" value="ECO:0007669"/>
    <property type="project" value="InterPro"/>
</dbReference>
<dbReference type="KEGG" id="vpd:VAPA_1c42420"/>
<sequence>MVAADARTAVTFSLSPGQAHDAPAGRALLSSLGAPDRPVHLLMDRAYEGNETRQLALDLGFIPVVPPLKTRLEPWEYDREMYKRRNEVERLFRRLKGYRRIFSRFEKLDVMFVGFISFALIADGLRLC</sequence>
<dbReference type="EMBL" id="CP003911">
    <property type="protein sequence ID" value="AGU51318.1"/>
    <property type="molecule type" value="Genomic_DNA"/>
</dbReference>
<evidence type="ECO:0000259" key="1">
    <source>
        <dbReference type="Pfam" id="PF01609"/>
    </source>
</evidence>
<dbReference type="PANTHER" id="PTHR30007:SF1">
    <property type="entry name" value="BLR1914 PROTEIN"/>
    <property type="match status" value="1"/>
</dbReference>
<dbReference type="AlphaFoldDB" id="T1XFH3"/>